<evidence type="ECO:0000313" key="3">
    <source>
        <dbReference type="Proteomes" id="UP000747399"/>
    </source>
</evidence>
<keyword evidence="3" id="KW-1185">Reference proteome</keyword>
<accession>A0A8J4BH71</accession>
<dbReference type="EMBL" id="BNCO01000044">
    <property type="protein sequence ID" value="GIL61205.1"/>
    <property type="molecule type" value="Genomic_DNA"/>
</dbReference>
<evidence type="ECO:0000256" key="1">
    <source>
        <dbReference type="SAM" id="MobiDB-lite"/>
    </source>
</evidence>
<feature type="non-terminal residue" evidence="2">
    <location>
        <position position="119"/>
    </location>
</feature>
<feature type="region of interest" description="Disordered" evidence="1">
    <location>
        <begin position="24"/>
        <end position="46"/>
    </location>
</feature>
<dbReference type="AlphaFoldDB" id="A0A8J4BH71"/>
<feature type="region of interest" description="Disordered" evidence="1">
    <location>
        <begin position="93"/>
        <end position="119"/>
    </location>
</feature>
<reference evidence="2" key="1">
    <citation type="journal article" date="2021" name="Proc. Natl. Acad. Sci. U.S.A.">
        <title>Three genomes in the algal genus Volvox reveal the fate of a haploid sex-determining region after a transition to homothallism.</title>
        <authorList>
            <person name="Yamamoto K."/>
            <person name="Hamaji T."/>
            <person name="Kawai-Toyooka H."/>
            <person name="Matsuzaki R."/>
            <person name="Takahashi F."/>
            <person name="Nishimura Y."/>
            <person name="Kawachi M."/>
            <person name="Noguchi H."/>
            <person name="Minakuchi Y."/>
            <person name="Umen J.G."/>
            <person name="Toyoda A."/>
            <person name="Nozaki H."/>
        </authorList>
    </citation>
    <scope>NUCLEOTIDE SEQUENCE</scope>
    <source>
        <strain evidence="2">NIES-3780</strain>
    </source>
</reference>
<proteinExistence type="predicted"/>
<feature type="non-terminal residue" evidence="2">
    <location>
        <position position="1"/>
    </location>
</feature>
<protein>
    <submittedName>
        <fullName evidence="2">Uncharacterized protein</fullName>
    </submittedName>
</protein>
<sequence length="119" mass="11960">YAAALSSPSLTATAKHLALIRESNSARPESLQVEELSTSSCTATSGGGVSTVEADCGFGHPSALVLNYSTGMKADLPATSSLIRKLRIRGGGLTGAHSGGRAESETGIAPQGQGGEEDD</sequence>
<name>A0A8J4BH71_9CHLO</name>
<comment type="caution">
    <text evidence="2">The sequence shown here is derived from an EMBL/GenBank/DDBJ whole genome shotgun (WGS) entry which is preliminary data.</text>
</comment>
<evidence type="ECO:0000313" key="2">
    <source>
        <dbReference type="EMBL" id="GIL61205.1"/>
    </source>
</evidence>
<dbReference type="Proteomes" id="UP000747399">
    <property type="component" value="Unassembled WGS sequence"/>
</dbReference>
<organism evidence="2 3">
    <name type="scientific">Volvox africanus</name>
    <dbReference type="NCBI Taxonomy" id="51714"/>
    <lineage>
        <taxon>Eukaryota</taxon>
        <taxon>Viridiplantae</taxon>
        <taxon>Chlorophyta</taxon>
        <taxon>core chlorophytes</taxon>
        <taxon>Chlorophyceae</taxon>
        <taxon>CS clade</taxon>
        <taxon>Chlamydomonadales</taxon>
        <taxon>Volvocaceae</taxon>
        <taxon>Volvox</taxon>
    </lineage>
</organism>
<gene>
    <name evidence="2" type="ORF">Vafri_15597</name>
</gene>